<proteinExistence type="predicted"/>
<gene>
    <name evidence="2" type="ordered locus">AciX9_3510</name>
</gene>
<accession>E8X407</accession>
<dbReference type="AlphaFoldDB" id="E8X407"/>
<keyword evidence="3" id="KW-1185">Reference proteome</keyword>
<evidence type="ECO:0000313" key="3">
    <source>
        <dbReference type="Proteomes" id="UP000000343"/>
    </source>
</evidence>
<keyword evidence="1" id="KW-0732">Signal</keyword>
<dbReference type="KEGG" id="acm:AciX9_3510"/>
<feature type="signal peptide" evidence="1">
    <location>
        <begin position="1"/>
        <end position="20"/>
    </location>
</feature>
<dbReference type="PROSITE" id="PS51257">
    <property type="entry name" value="PROKAR_LIPOPROTEIN"/>
    <property type="match status" value="1"/>
</dbReference>
<dbReference type="HOGENOM" id="CLU_1370511_0_0_0"/>
<sequence>MTINQVRMAVLVGAAGALLASVTGCRVEDHKDGDATNVKIATPFGGMSVKTNDKVIQGNMGLDVYPGAVLERKKNENDSAADINMSFGSFHLGVKAVSYTTPDSTDQVMAFYQKDLSKHGSVIKCKDDRPVGMPVRTDDGLTCDDDDKKNTVQVNAKDGKGTVELKFGSKQHQHIVSIEPHDGGTKIGLVALDLPGNFSVTDEDNKQ</sequence>
<feature type="chain" id="PRO_5003230209" description="Lipoprotein" evidence="1">
    <location>
        <begin position="21"/>
        <end position="207"/>
    </location>
</feature>
<dbReference type="PaxDb" id="1198114-AciX9_3510"/>
<reference evidence="3" key="1">
    <citation type="submission" date="2011-01" db="EMBL/GenBank/DDBJ databases">
        <title>Complete sequence of chromosome of Acidobacterium sp. MP5ACTX9.</title>
        <authorList>
            <consortium name="US DOE Joint Genome Institute"/>
            <person name="Lucas S."/>
            <person name="Copeland A."/>
            <person name="Lapidus A."/>
            <person name="Cheng J.-F."/>
            <person name="Goodwin L."/>
            <person name="Pitluck S."/>
            <person name="Teshima H."/>
            <person name="Detter J.C."/>
            <person name="Han C."/>
            <person name="Tapia R."/>
            <person name="Land M."/>
            <person name="Hauser L."/>
            <person name="Kyrpides N."/>
            <person name="Ivanova N."/>
            <person name="Ovchinnikova G."/>
            <person name="Pagani I."/>
            <person name="Rawat S.R."/>
            <person name="Mannisto M."/>
            <person name="Haggblom M.M."/>
            <person name="Woyke T."/>
        </authorList>
    </citation>
    <scope>NUCLEOTIDE SEQUENCE [LARGE SCALE GENOMIC DNA]</scope>
    <source>
        <strain evidence="3">MP5ACTX9</strain>
    </source>
</reference>
<evidence type="ECO:0008006" key="4">
    <source>
        <dbReference type="Google" id="ProtNLM"/>
    </source>
</evidence>
<dbReference type="Proteomes" id="UP000000343">
    <property type="component" value="Chromosome"/>
</dbReference>
<dbReference type="eggNOG" id="ENOG5032R7J">
    <property type="taxonomic scope" value="Bacteria"/>
</dbReference>
<dbReference type="EMBL" id="CP002480">
    <property type="protein sequence ID" value="ADW70515.1"/>
    <property type="molecule type" value="Genomic_DNA"/>
</dbReference>
<evidence type="ECO:0000256" key="1">
    <source>
        <dbReference type="SAM" id="SignalP"/>
    </source>
</evidence>
<dbReference type="OrthoDB" id="119905at2"/>
<dbReference type="STRING" id="1198114.AciX9_3510"/>
<protein>
    <recommendedName>
        <fullName evidence="4">Lipoprotein</fullName>
    </recommendedName>
</protein>
<name>E8X407_GRATM</name>
<evidence type="ECO:0000313" key="2">
    <source>
        <dbReference type="EMBL" id="ADW70515.1"/>
    </source>
</evidence>
<organism evidence="3">
    <name type="scientific">Granulicella tundricola (strain ATCC BAA-1859 / DSM 23138 / MP5ACTX9)</name>
    <dbReference type="NCBI Taxonomy" id="1198114"/>
    <lineage>
        <taxon>Bacteria</taxon>
        <taxon>Pseudomonadati</taxon>
        <taxon>Acidobacteriota</taxon>
        <taxon>Terriglobia</taxon>
        <taxon>Terriglobales</taxon>
        <taxon>Acidobacteriaceae</taxon>
        <taxon>Granulicella</taxon>
    </lineage>
</organism>